<dbReference type="SUPFAM" id="SSF56601">
    <property type="entry name" value="beta-lactamase/transpeptidase-like"/>
    <property type="match status" value="1"/>
</dbReference>
<protein>
    <submittedName>
        <fullName evidence="3">Serine hydrolase</fullName>
    </submittedName>
</protein>
<evidence type="ECO:0000259" key="2">
    <source>
        <dbReference type="Pfam" id="PF13354"/>
    </source>
</evidence>
<dbReference type="InterPro" id="IPR045155">
    <property type="entry name" value="Beta-lactam_cat"/>
</dbReference>
<feature type="domain" description="Beta-lactamase class A catalytic" evidence="2">
    <location>
        <begin position="85"/>
        <end position="187"/>
    </location>
</feature>
<feature type="transmembrane region" description="Helical" evidence="1">
    <location>
        <begin position="20"/>
        <end position="40"/>
    </location>
</feature>
<dbReference type="Pfam" id="PF13354">
    <property type="entry name" value="Beta-lactamase2"/>
    <property type="match status" value="1"/>
</dbReference>
<evidence type="ECO:0000313" key="4">
    <source>
        <dbReference type="Proteomes" id="UP000321734"/>
    </source>
</evidence>
<keyword evidence="4" id="KW-1185">Reference proteome</keyword>
<dbReference type="Gene3D" id="3.40.710.10">
    <property type="entry name" value="DD-peptidase/beta-lactamase superfamily"/>
    <property type="match status" value="1"/>
</dbReference>
<evidence type="ECO:0000256" key="1">
    <source>
        <dbReference type="SAM" id="Phobius"/>
    </source>
</evidence>
<dbReference type="Proteomes" id="UP000321734">
    <property type="component" value="Unassembled WGS sequence"/>
</dbReference>
<keyword evidence="1" id="KW-1133">Transmembrane helix</keyword>
<dbReference type="GO" id="GO:0030655">
    <property type="term" value="P:beta-lactam antibiotic catabolic process"/>
    <property type="evidence" value="ECO:0007669"/>
    <property type="project" value="InterPro"/>
</dbReference>
<dbReference type="GO" id="GO:0008800">
    <property type="term" value="F:beta-lactamase activity"/>
    <property type="evidence" value="ECO:0007669"/>
    <property type="project" value="InterPro"/>
</dbReference>
<gene>
    <name evidence="3" type="ORF">ES711_08955</name>
</gene>
<dbReference type="AlphaFoldDB" id="A0A5C7AJU6"/>
<keyword evidence="3" id="KW-0378">Hydrolase</keyword>
<evidence type="ECO:0000313" key="3">
    <source>
        <dbReference type="EMBL" id="TXE08617.1"/>
    </source>
</evidence>
<name>A0A5C7AJU6_9FLAO</name>
<proteinExistence type="predicted"/>
<dbReference type="EMBL" id="VORX01000003">
    <property type="protein sequence ID" value="TXE08617.1"/>
    <property type="molecule type" value="Genomic_DNA"/>
</dbReference>
<dbReference type="InterPro" id="IPR012338">
    <property type="entry name" value="Beta-lactam/transpept-like"/>
</dbReference>
<sequence>MLKPVLNWLKISILKPFLYFYGMNYVSFLAFLFIVGCASVSPIKKAITSDDVKLKSVFSNLPSHEVQILFSEVFRDKDGQVHFKDDQFQVDDATYFYPASTVKLPIALLALEKLNQNPLVNRNTAFQVENDSIISTFAKDIIDIFAVSSNTAFNRLFEYLGQDAINEHLKDKGINAQINHRLSVPNSAELTTKSVLFYKDNQVIYKTESKTNRQIAPLRMHNLNKGVGYTIGDSLVNQPMDFSTKNYLPITSLQGILKRLLFPEAFPKHQQFALNELDRKFIIDAMAMIPKDAGYDPVDYPDT</sequence>
<comment type="caution">
    <text evidence="3">The sequence shown here is derived from an EMBL/GenBank/DDBJ whole genome shotgun (WGS) entry which is preliminary data.</text>
</comment>
<reference evidence="3 4" key="1">
    <citation type="submission" date="2019-08" db="EMBL/GenBank/DDBJ databases">
        <title>Genome sequence of Gelidibacter salicanalis IC162T.</title>
        <authorList>
            <person name="Bowman J.P."/>
        </authorList>
    </citation>
    <scope>NUCLEOTIDE SEQUENCE [LARGE SCALE GENOMIC DNA]</scope>
    <source>
        <strain evidence="3 4">IC162</strain>
    </source>
</reference>
<keyword evidence="1" id="KW-0812">Transmembrane</keyword>
<accession>A0A5C7AJU6</accession>
<organism evidence="3 4">
    <name type="scientific">Gelidibacter salicanalis</name>
    <dbReference type="NCBI Taxonomy" id="291193"/>
    <lineage>
        <taxon>Bacteria</taxon>
        <taxon>Pseudomonadati</taxon>
        <taxon>Bacteroidota</taxon>
        <taxon>Flavobacteriia</taxon>
        <taxon>Flavobacteriales</taxon>
        <taxon>Flavobacteriaceae</taxon>
        <taxon>Gelidibacter</taxon>
    </lineage>
</organism>
<dbReference type="OrthoDB" id="1884322at2"/>
<keyword evidence="1" id="KW-0472">Membrane</keyword>